<feature type="compositionally biased region" description="Polar residues" evidence="2">
    <location>
        <begin position="876"/>
        <end position="886"/>
    </location>
</feature>
<proteinExistence type="predicted"/>
<dbReference type="InterPro" id="IPR021109">
    <property type="entry name" value="Peptidase_aspartic_dom_sf"/>
</dbReference>
<feature type="region of interest" description="Disordered" evidence="2">
    <location>
        <begin position="674"/>
        <end position="697"/>
    </location>
</feature>
<dbReference type="Proteomes" id="UP000265703">
    <property type="component" value="Unassembled WGS sequence"/>
</dbReference>
<evidence type="ECO:0000313" key="3">
    <source>
        <dbReference type="EMBL" id="RIA81827.1"/>
    </source>
</evidence>
<dbReference type="OrthoDB" id="2429651at2759"/>
<dbReference type="PANTHER" id="PTHR23159:SF31">
    <property type="entry name" value="CENTROSOME-ASSOCIATED PROTEIN CEP250 ISOFORM X1"/>
    <property type="match status" value="1"/>
</dbReference>
<sequence length="893" mass="102192">MSFYRPHPRQRRTCEERKAELEEENYHLRSELQTEVDTNNHQAKRIRDLEREYARCEQEIHNLNGEIERLENASKEEILELRSELSSLKSQLYQAKKNVRDKEKYISTLENRLVESEEQVEKLRYRIKSISSRKNSPVRGNSPDLYNPNIDLEMATIAELVDAIDRFVDNRATVRDILINQIKGVTAQIRLINEQRTRYGAEAQRDLAITQKDLAEGGMARVVGDLHQLRTNARNQILYQRSKAETDLAEFNRAWVFNRYQKWKAREINSRQIILALQNNPLLNMAEARRLPVLKLMAPALAKFQPYIGQELPDDYMDKVIQSWVYLEGHMTVLETANAENFDNAVKCDILKSMMGGKYAPVPANNNLRETVGNQQSAIQRLTQEKYQPYDTPDTYEARIRSLLLGVADNDAQVLGFLKSQLTGDFFMMMRIANPGGINAFFTELKNMWLERGQNLSGRVPEESSQITNQMQALPSINPVSYSLPQVAPVSQQIADIQKSYQDALAQQKTEFQSLMEKQKADFQAQMAQQTVTPKIQTPAPQNVESVRQPKGPPAFTKSEGGMRDYQISEYLKNLGFLSKEEIDRDYPVKPFQRPRLQRNDNSSRIDRMEEGLNETRESVNQLTEEFQKLNIRKPVARSNLNRGYFTPLKPINFQNTSPDSGLEGVEQNDGGYDEENNWWTGYDPPEKKTESSQPETYDELFPKLSPAMRKMCQSHTVQEKESKSDEWFSSLQYLNAKIDDLTISNSFLDGGSEFGGVNDATINTLGWKADKPSDFAIKGNSKHITESLGWFTDVPVSIKDKDGKPVTVTGNFTRIDNGEPELMLCLGMTWIRKVQGVLDPNKNQFRMKLHGKAYIIPTYSKALEVKDLPKEDQDQASTDSSSPTSEDLKKSA</sequence>
<dbReference type="EMBL" id="QKYT01000738">
    <property type="protein sequence ID" value="RIA81827.1"/>
    <property type="molecule type" value="Genomic_DNA"/>
</dbReference>
<organism evidence="3 4">
    <name type="scientific">Glomus cerebriforme</name>
    <dbReference type="NCBI Taxonomy" id="658196"/>
    <lineage>
        <taxon>Eukaryota</taxon>
        <taxon>Fungi</taxon>
        <taxon>Fungi incertae sedis</taxon>
        <taxon>Mucoromycota</taxon>
        <taxon>Glomeromycotina</taxon>
        <taxon>Glomeromycetes</taxon>
        <taxon>Glomerales</taxon>
        <taxon>Glomeraceae</taxon>
        <taxon>Glomus</taxon>
    </lineage>
</organism>
<keyword evidence="4" id="KW-1185">Reference proteome</keyword>
<evidence type="ECO:0000256" key="2">
    <source>
        <dbReference type="SAM" id="MobiDB-lite"/>
    </source>
</evidence>
<comment type="caution">
    <text evidence="3">The sequence shown here is derived from an EMBL/GenBank/DDBJ whole genome shotgun (WGS) entry which is preliminary data.</text>
</comment>
<dbReference type="Gene3D" id="2.40.70.10">
    <property type="entry name" value="Acid Proteases"/>
    <property type="match status" value="1"/>
</dbReference>
<feature type="region of interest" description="Disordered" evidence="2">
    <location>
        <begin position="539"/>
        <end position="561"/>
    </location>
</feature>
<protein>
    <submittedName>
        <fullName evidence="3">Uncharacterized protein</fullName>
    </submittedName>
</protein>
<name>A0A397SCU7_9GLOM</name>
<feature type="region of interest" description="Disordered" evidence="2">
    <location>
        <begin position="867"/>
        <end position="893"/>
    </location>
</feature>
<feature type="coiled-coil region" evidence="1">
    <location>
        <begin position="11"/>
        <end position="133"/>
    </location>
</feature>
<accession>A0A397SCU7</accession>
<gene>
    <name evidence="3" type="ORF">C1645_836319</name>
</gene>
<reference evidence="3 4" key="1">
    <citation type="submission" date="2018-06" db="EMBL/GenBank/DDBJ databases">
        <title>Comparative genomics reveals the genomic features of Rhizophagus irregularis, R. cerebriforme, R. diaphanum and Gigaspora rosea, and their symbiotic lifestyle signature.</title>
        <authorList>
            <person name="Morin E."/>
            <person name="San Clemente H."/>
            <person name="Chen E.C.H."/>
            <person name="De La Providencia I."/>
            <person name="Hainaut M."/>
            <person name="Kuo A."/>
            <person name="Kohler A."/>
            <person name="Murat C."/>
            <person name="Tang N."/>
            <person name="Roy S."/>
            <person name="Loubradou J."/>
            <person name="Henrissat B."/>
            <person name="Grigoriev I.V."/>
            <person name="Corradi N."/>
            <person name="Roux C."/>
            <person name="Martin F.M."/>
        </authorList>
    </citation>
    <scope>NUCLEOTIDE SEQUENCE [LARGE SCALE GENOMIC DNA]</scope>
    <source>
        <strain evidence="3 4">DAOM 227022</strain>
    </source>
</reference>
<keyword evidence="1" id="KW-0175">Coiled coil</keyword>
<dbReference type="AlphaFoldDB" id="A0A397SCU7"/>
<evidence type="ECO:0000313" key="4">
    <source>
        <dbReference type="Proteomes" id="UP000265703"/>
    </source>
</evidence>
<dbReference type="STRING" id="658196.A0A397SCU7"/>
<dbReference type="PANTHER" id="PTHR23159">
    <property type="entry name" value="CENTROSOMAL PROTEIN 2"/>
    <property type="match status" value="1"/>
</dbReference>
<feature type="coiled-coil region" evidence="1">
    <location>
        <begin position="606"/>
        <end position="633"/>
    </location>
</feature>
<evidence type="ECO:0000256" key="1">
    <source>
        <dbReference type="SAM" id="Coils"/>
    </source>
</evidence>